<dbReference type="AlphaFoldDB" id="A0A444VKS4"/>
<dbReference type="PANTHER" id="PTHR36929:SF5">
    <property type="entry name" value="BLR6751 PROTEIN"/>
    <property type="match status" value="1"/>
</dbReference>
<feature type="domain" description="Activator of Hsp90 ATPase homologue 1/2-like C-terminal" evidence="2">
    <location>
        <begin position="16"/>
        <end position="143"/>
    </location>
</feature>
<sequence>MENTERRQLSISRTLKAPIALVWEVWTNPEHIAQWWGPDGFTNTIQQMDLREGGEWKLTMHGPDGTNYPNQSIFKEIVPHERIVFEHFNPHFITTIVFEPNGEETHMSWTAVFDTEEMLQTVIKAHKADEGMKQNIAKLEHYISQLKLSL</sequence>
<keyword evidence="4" id="KW-1185">Reference proteome</keyword>
<evidence type="ECO:0000256" key="1">
    <source>
        <dbReference type="ARBA" id="ARBA00006817"/>
    </source>
</evidence>
<dbReference type="Gene3D" id="3.30.530.20">
    <property type="match status" value="1"/>
</dbReference>
<reference evidence="3 4" key="1">
    <citation type="submission" date="2014-04" db="EMBL/GenBank/DDBJ databases">
        <title>Whole genome of Muricauda olearia.</title>
        <authorList>
            <person name="Zhang X.-H."/>
            <person name="Tang K."/>
        </authorList>
    </citation>
    <scope>NUCLEOTIDE SEQUENCE [LARGE SCALE GENOMIC DNA]</scope>
    <source>
        <strain evidence="3 4">Th120</strain>
    </source>
</reference>
<dbReference type="Pfam" id="PF08327">
    <property type="entry name" value="AHSA1"/>
    <property type="match status" value="1"/>
</dbReference>
<comment type="similarity">
    <text evidence="1">Belongs to the AHA1 family.</text>
</comment>
<evidence type="ECO:0000313" key="3">
    <source>
        <dbReference type="EMBL" id="RYC51376.1"/>
    </source>
</evidence>
<comment type="caution">
    <text evidence="3">The sequence shown here is derived from an EMBL/GenBank/DDBJ whole genome shotgun (WGS) entry which is preliminary data.</text>
</comment>
<dbReference type="CDD" id="cd08894">
    <property type="entry name" value="SRPBCC_CalC_Aha1-like_1"/>
    <property type="match status" value="1"/>
</dbReference>
<protein>
    <submittedName>
        <fullName evidence="3">Polyketide cyclase</fullName>
    </submittedName>
</protein>
<organism evidence="3 4">
    <name type="scientific">Flagellimonas olearia</name>
    <dbReference type="NCBI Taxonomy" id="552546"/>
    <lineage>
        <taxon>Bacteria</taxon>
        <taxon>Pseudomonadati</taxon>
        <taxon>Bacteroidota</taxon>
        <taxon>Flavobacteriia</taxon>
        <taxon>Flavobacteriales</taxon>
        <taxon>Flavobacteriaceae</taxon>
        <taxon>Flagellimonas</taxon>
    </lineage>
</organism>
<dbReference type="RefSeq" id="WP_129654420.1">
    <property type="nucleotide sequence ID" value="NZ_ML142910.1"/>
</dbReference>
<accession>A0A444VKS4</accession>
<proteinExistence type="inferred from homology"/>
<dbReference type="InterPro" id="IPR013538">
    <property type="entry name" value="ASHA1/2-like_C"/>
</dbReference>
<dbReference type="InterPro" id="IPR023393">
    <property type="entry name" value="START-like_dom_sf"/>
</dbReference>
<evidence type="ECO:0000313" key="4">
    <source>
        <dbReference type="Proteomes" id="UP000290261"/>
    </source>
</evidence>
<dbReference type="SUPFAM" id="SSF55961">
    <property type="entry name" value="Bet v1-like"/>
    <property type="match status" value="1"/>
</dbReference>
<evidence type="ECO:0000259" key="2">
    <source>
        <dbReference type="Pfam" id="PF08327"/>
    </source>
</evidence>
<dbReference type="EMBL" id="JJMP01000006">
    <property type="protein sequence ID" value="RYC51376.1"/>
    <property type="molecule type" value="Genomic_DNA"/>
</dbReference>
<dbReference type="Proteomes" id="UP000290261">
    <property type="component" value="Unassembled WGS sequence"/>
</dbReference>
<gene>
    <name evidence="3" type="ORF">DN53_14355</name>
</gene>
<dbReference type="PANTHER" id="PTHR36929">
    <property type="entry name" value="ATTACHMENT SUBUNIT, PUTATIVE-RELATED"/>
    <property type="match status" value="1"/>
</dbReference>
<name>A0A444VKS4_9FLAO</name>